<dbReference type="Pfam" id="PF17919">
    <property type="entry name" value="RT_RNaseH_2"/>
    <property type="match status" value="1"/>
</dbReference>
<proteinExistence type="predicted"/>
<reference evidence="2" key="1">
    <citation type="submission" date="2021-03" db="EMBL/GenBank/DDBJ databases">
        <title>Draft genome sequence of rust myrtle Austropuccinia psidii MF-1, a brazilian biotype.</title>
        <authorList>
            <person name="Quecine M.C."/>
            <person name="Pachon D.M.R."/>
            <person name="Bonatelli M.L."/>
            <person name="Correr F.H."/>
            <person name="Franceschini L.M."/>
            <person name="Leite T.F."/>
            <person name="Margarido G.R.A."/>
            <person name="Almeida C.A."/>
            <person name="Ferrarezi J.A."/>
            <person name="Labate C.A."/>
        </authorList>
    </citation>
    <scope>NUCLEOTIDE SEQUENCE</scope>
    <source>
        <strain evidence="2">MF-1</strain>
    </source>
</reference>
<name>A0A9Q3GR17_9BASI</name>
<dbReference type="EMBL" id="AVOT02004564">
    <property type="protein sequence ID" value="MBW0476726.1"/>
    <property type="molecule type" value="Genomic_DNA"/>
</dbReference>
<evidence type="ECO:0000313" key="2">
    <source>
        <dbReference type="EMBL" id="MBW0476726.1"/>
    </source>
</evidence>
<keyword evidence="3" id="KW-1185">Reference proteome</keyword>
<dbReference type="AlphaFoldDB" id="A0A9Q3GR17"/>
<dbReference type="Proteomes" id="UP000765509">
    <property type="component" value="Unassembled WGS sequence"/>
</dbReference>
<dbReference type="OrthoDB" id="3018369at2759"/>
<dbReference type="InterPro" id="IPR041577">
    <property type="entry name" value="RT_RNaseH_2"/>
</dbReference>
<dbReference type="InterPro" id="IPR043502">
    <property type="entry name" value="DNA/RNA_pol_sf"/>
</dbReference>
<evidence type="ECO:0000313" key="3">
    <source>
        <dbReference type="Proteomes" id="UP000765509"/>
    </source>
</evidence>
<organism evidence="2 3">
    <name type="scientific">Austropuccinia psidii MF-1</name>
    <dbReference type="NCBI Taxonomy" id="1389203"/>
    <lineage>
        <taxon>Eukaryota</taxon>
        <taxon>Fungi</taxon>
        <taxon>Dikarya</taxon>
        <taxon>Basidiomycota</taxon>
        <taxon>Pucciniomycotina</taxon>
        <taxon>Pucciniomycetes</taxon>
        <taxon>Pucciniales</taxon>
        <taxon>Sphaerophragmiaceae</taxon>
        <taxon>Austropuccinia</taxon>
    </lineage>
</organism>
<sequence>MLKEAFTASPIHSHFNPSIPAIVEINASDYALGAVLSQVNDSGKHTIAFDSCKLLLAELNYEVHDKELLGIVCTPKFLLVIRTAGMNSFLSFISLLLTTQEGWPLYQIPCHVGTTCTQRGGWTSSARILKIS</sequence>
<dbReference type="PANTHER" id="PTHR34072:SF52">
    <property type="entry name" value="RIBONUCLEASE H"/>
    <property type="match status" value="1"/>
</dbReference>
<protein>
    <recommendedName>
        <fullName evidence="1">Reverse transcriptase/retrotransposon-derived protein RNase H-like domain-containing protein</fullName>
    </recommendedName>
</protein>
<evidence type="ECO:0000259" key="1">
    <source>
        <dbReference type="Pfam" id="PF17919"/>
    </source>
</evidence>
<dbReference type="PANTHER" id="PTHR34072">
    <property type="entry name" value="ENZYMATIC POLYPROTEIN-RELATED"/>
    <property type="match status" value="1"/>
</dbReference>
<dbReference type="SUPFAM" id="SSF56672">
    <property type="entry name" value="DNA/RNA polymerases"/>
    <property type="match status" value="1"/>
</dbReference>
<comment type="caution">
    <text evidence="2">The sequence shown here is derived from an EMBL/GenBank/DDBJ whole genome shotgun (WGS) entry which is preliminary data.</text>
</comment>
<accession>A0A9Q3GR17</accession>
<gene>
    <name evidence="2" type="ORF">O181_016441</name>
</gene>
<feature type="domain" description="Reverse transcriptase/retrotransposon-derived protein RNase H-like" evidence="1">
    <location>
        <begin position="2"/>
        <end position="74"/>
    </location>
</feature>